<dbReference type="PANTHER" id="PTHR43278:SF2">
    <property type="entry name" value="IRON-SULFUR FLAVOPROTEIN"/>
    <property type="match status" value="1"/>
</dbReference>
<keyword evidence="3" id="KW-0812">Transmembrane</keyword>
<dbReference type="GO" id="GO:0016491">
    <property type="term" value="F:oxidoreductase activity"/>
    <property type="evidence" value="ECO:0007669"/>
    <property type="project" value="InterPro"/>
</dbReference>
<evidence type="ECO:0000256" key="1">
    <source>
        <dbReference type="ARBA" id="ARBA00022630"/>
    </source>
</evidence>
<dbReference type="InterPro" id="IPR005025">
    <property type="entry name" value="FMN_Rdtase-like_dom"/>
</dbReference>
<dbReference type="Pfam" id="PF03358">
    <property type="entry name" value="FMN_red"/>
    <property type="match status" value="1"/>
</dbReference>
<protein>
    <submittedName>
        <fullName evidence="5">NADPH-dependent FMN reductase</fullName>
    </submittedName>
</protein>
<dbReference type="SUPFAM" id="SSF52218">
    <property type="entry name" value="Flavoproteins"/>
    <property type="match status" value="1"/>
</dbReference>
<proteinExistence type="predicted"/>
<evidence type="ECO:0000259" key="4">
    <source>
        <dbReference type="Pfam" id="PF03358"/>
    </source>
</evidence>
<gene>
    <name evidence="5" type="ORF">BWY73_01212</name>
</gene>
<accession>A0A1V5MCJ2</accession>
<reference evidence="5" key="1">
    <citation type="submission" date="2017-02" db="EMBL/GenBank/DDBJ databases">
        <title>Delving into the versatile metabolic prowess of the omnipresent phylum Bacteroidetes.</title>
        <authorList>
            <person name="Nobu M.K."/>
            <person name="Mei R."/>
            <person name="Narihiro T."/>
            <person name="Kuroda K."/>
            <person name="Liu W.-T."/>
        </authorList>
    </citation>
    <scope>NUCLEOTIDE SEQUENCE</scope>
    <source>
        <strain evidence="5">ADurb.Bin417</strain>
    </source>
</reference>
<comment type="caution">
    <text evidence="5">The sequence shown here is derived from an EMBL/GenBank/DDBJ whole genome shotgun (WGS) entry which is preliminary data.</text>
</comment>
<name>A0A1V5MCJ2_UNCT6</name>
<evidence type="ECO:0000256" key="3">
    <source>
        <dbReference type="SAM" id="Phobius"/>
    </source>
</evidence>
<organism evidence="5">
    <name type="scientific">candidate division TA06 bacterium ADurb.Bin417</name>
    <dbReference type="NCBI Taxonomy" id="1852828"/>
    <lineage>
        <taxon>Bacteria</taxon>
        <taxon>Bacteria division TA06</taxon>
    </lineage>
</organism>
<dbReference type="AlphaFoldDB" id="A0A1V5MCJ2"/>
<feature type="transmembrane region" description="Helical" evidence="3">
    <location>
        <begin position="72"/>
        <end position="93"/>
    </location>
</feature>
<sequence>MAPGMKVVGLLGSPRIGGNTDLLLERFLDGCRESGARVEKVILNQLRFSPCQECARVRDDGSCQVDDQLQPVFRLVGAAGLVVVATPIFFGSLSAQTKMMVDRFQCWWRAKYLLKRDPCPGSRSGVFLAVEASDREDFFDSARAVTRNFFATIGARWQGEVLCPGLESAGEILSRPECLEAAFQLGRRLASEPAA</sequence>
<feature type="domain" description="NADPH-dependent FMN reductase-like" evidence="4">
    <location>
        <begin position="5"/>
        <end position="111"/>
    </location>
</feature>
<dbReference type="Proteomes" id="UP000485484">
    <property type="component" value="Unassembled WGS sequence"/>
</dbReference>
<dbReference type="Gene3D" id="3.40.50.360">
    <property type="match status" value="1"/>
</dbReference>
<keyword evidence="2" id="KW-0288">FMN</keyword>
<keyword evidence="3" id="KW-1133">Transmembrane helix</keyword>
<evidence type="ECO:0000313" key="5">
    <source>
        <dbReference type="EMBL" id="OPZ90954.1"/>
    </source>
</evidence>
<keyword evidence="3" id="KW-0472">Membrane</keyword>
<evidence type="ECO:0000256" key="2">
    <source>
        <dbReference type="ARBA" id="ARBA00022643"/>
    </source>
</evidence>
<dbReference type="InterPro" id="IPR051796">
    <property type="entry name" value="ISF_SsuE-like"/>
</dbReference>
<dbReference type="PANTHER" id="PTHR43278">
    <property type="entry name" value="NAD(P)H-DEPENDENT FMN-CONTAINING OXIDOREDUCTASE YWQN-RELATED"/>
    <property type="match status" value="1"/>
</dbReference>
<dbReference type="EMBL" id="MWAK01000215">
    <property type="protein sequence ID" value="OPZ90954.1"/>
    <property type="molecule type" value="Genomic_DNA"/>
</dbReference>
<dbReference type="InterPro" id="IPR029039">
    <property type="entry name" value="Flavoprotein-like_sf"/>
</dbReference>
<keyword evidence="1" id="KW-0285">Flavoprotein</keyword>